<evidence type="ECO:0000256" key="2">
    <source>
        <dbReference type="SAM" id="Phobius"/>
    </source>
</evidence>
<keyword evidence="2" id="KW-0472">Membrane</keyword>
<reference evidence="3" key="2">
    <citation type="submission" date="2004-02" db="EMBL/GenBank/DDBJ databases">
        <authorList>
            <consortium name="Genoscope"/>
            <consortium name="Whitehead Institute Centre for Genome Research"/>
        </authorList>
    </citation>
    <scope>NUCLEOTIDE SEQUENCE</scope>
</reference>
<name>Q4S9L3_TETNG</name>
<keyword evidence="2" id="KW-1133">Transmembrane helix</keyword>
<dbReference type="KEGG" id="tng:GSTEN00021826G001"/>
<keyword evidence="2" id="KW-0812">Transmembrane</keyword>
<sequence length="113" mass="12230">MVSKEYIFLTASLNSRVKRRLLSPPAPPLYLPVSLTSGLGVFCFFSVSTAIGLRTFRISSCTAALGHFRAPPHSSVAVKRTILNSHHQQPLRPSGVHSPARRGWGGPPAATWP</sequence>
<feature type="transmembrane region" description="Helical" evidence="2">
    <location>
        <begin position="29"/>
        <end position="53"/>
    </location>
</feature>
<proteinExistence type="predicted"/>
<evidence type="ECO:0000313" key="3">
    <source>
        <dbReference type="EMBL" id="CAG02669.1"/>
    </source>
</evidence>
<gene>
    <name evidence="3" type="ORF">GSTENG00021826001</name>
</gene>
<accession>Q4S9L3</accession>
<comment type="caution">
    <text evidence="3">The sequence shown here is derived from an EMBL/GenBank/DDBJ whole genome shotgun (WGS) entry which is preliminary data.</text>
</comment>
<feature type="region of interest" description="Disordered" evidence="1">
    <location>
        <begin position="86"/>
        <end position="113"/>
    </location>
</feature>
<protein>
    <submittedName>
        <fullName evidence="3">(spotted green pufferfish) hypothetical protein</fullName>
    </submittedName>
</protein>
<evidence type="ECO:0000256" key="1">
    <source>
        <dbReference type="SAM" id="MobiDB-lite"/>
    </source>
</evidence>
<dbReference type="AlphaFoldDB" id="Q4S9L3"/>
<reference evidence="3" key="1">
    <citation type="journal article" date="2004" name="Nature">
        <title>Genome duplication in the teleost fish Tetraodon nigroviridis reveals the early vertebrate proto-karyotype.</title>
        <authorList>
            <person name="Jaillon O."/>
            <person name="Aury J.-M."/>
            <person name="Brunet F."/>
            <person name="Petit J.-L."/>
            <person name="Stange-Thomann N."/>
            <person name="Mauceli E."/>
            <person name="Bouneau L."/>
            <person name="Fischer C."/>
            <person name="Ozouf-Costaz C."/>
            <person name="Bernot A."/>
            <person name="Nicaud S."/>
            <person name="Jaffe D."/>
            <person name="Fisher S."/>
            <person name="Lutfalla G."/>
            <person name="Dossat C."/>
            <person name="Segurens B."/>
            <person name="Dasilva C."/>
            <person name="Salanoubat M."/>
            <person name="Levy M."/>
            <person name="Boudet N."/>
            <person name="Castellano S."/>
            <person name="Anthouard V."/>
            <person name="Jubin C."/>
            <person name="Castelli V."/>
            <person name="Katinka M."/>
            <person name="Vacherie B."/>
            <person name="Biemont C."/>
            <person name="Skalli Z."/>
            <person name="Cattolico L."/>
            <person name="Poulain J."/>
            <person name="De Berardinis V."/>
            <person name="Cruaud C."/>
            <person name="Duprat S."/>
            <person name="Brottier P."/>
            <person name="Coutanceau J.-P."/>
            <person name="Gouzy J."/>
            <person name="Parra G."/>
            <person name="Lardier G."/>
            <person name="Chapple C."/>
            <person name="McKernan K.J."/>
            <person name="McEwan P."/>
            <person name="Bosak S."/>
            <person name="Kellis M."/>
            <person name="Volff J.-N."/>
            <person name="Guigo R."/>
            <person name="Zody M.C."/>
            <person name="Mesirov J."/>
            <person name="Lindblad-Toh K."/>
            <person name="Birren B."/>
            <person name="Nusbaum C."/>
            <person name="Kahn D."/>
            <person name="Robinson-Rechavi M."/>
            <person name="Laudet V."/>
            <person name="Schachter V."/>
            <person name="Quetier F."/>
            <person name="Saurin W."/>
            <person name="Scarpelli C."/>
            <person name="Wincker P."/>
            <person name="Lander E.S."/>
            <person name="Weissenbach J."/>
            <person name="Roest Crollius H."/>
        </authorList>
    </citation>
    <scope>NUCLEOTIDE SEQUENCE [LARGE SCALE GENOMIC DNA]</scope>
</reference>
<organism evidence="3">
    <name type="scientific">Tetraodon nigroviridis</name>
    <name type="common">Spotted green pufferfish</name>
    <name type="synonym">Chelonodon nigroviridis</name>
    <dbReference type="NCBI Taxonomy" id="99883"/>
    <lineage>
        <taxon>Eukaryota</taxon>
        <taxon>Metazoa</taxon>
        <taxon>Chordata</taxon>
        <taxon>Craniata</taxon>
        <taxon>Vertebrata</taxon>
        <taxon>Euteleostomi</taxon>
        <taxon>Actinopterygii</taxon>
        <taxon>Neopterygii</taxon>
        <taxon>Teleostei</taxon>
        <taxon>Neoteleostei</taxon>
        <taxon>Acanthomorphata</taxon>
        <taxon>Eupercaria</taxon>
        <taxon>Tetraodontiformes</taxon>
        <taxon>Tetradontoidea</taxon>
        <taxon>Tetraodontidae</taxon>
        <taxon>Tetraodon</taxon>
    </lineage>
</organism>
<dbReference type="EMBL" id="CAAE01014696">
    <property type="protein sequence ID" value="CAG02669.1"/>
    <property type="molecule type" value="Genomic_DNA"/>
</dbReference>